<dbReference type="RefSeq" id="WP_029858967.1">
    <property type="nucleotide sequence ID" value="NZ_CAKLCM010000004.1"/>
</dbReference>
<dbReference type="InterPro" id="IPR057700">
    <property type="entry name" value="DUF7940"/>
</dbReference>
<protein>
    <recommendedName>
        <fullName evidence="4">Holin</fullName>
    </recommendedName>
</protein>
<keyword evidence="3" id="KW-1185">Reference proteome</keyword>
<evidence type="ECO:0000313" key="2">
    <source>
        <dbReference type="EMBL" id="CAH0531059.1"/>
    </source>
</evidence>
<feature type="transmembrane region" description="Helical" evidence="1">
    <location>
        <begin position="12"/>
        <end position="31"/>
    </location>
</feature>
<reference evidence="2" key="1">
    <citation type="submission" date="2021-12" db="EMBL/GenBank/DDBJ databases">
        <authorList>
            <person name="Rodrigo-Torres L."/>
            <person name="Arahal R. D."/>
            <person name="Lucena T."/>
        </authorList>
    </citation>
    <scope>NUCLEOTIDE SEQUENCE</scope>
    <source>
        <strain evidence="2">CECT 8226</strain>
    </source>
</reference>
<evidence type="ECO:0008006" key="4">
    <source>
        <dbReference type="Google" id="ProtNLM"/>
    </source>
</evidence>
<gene>
    <name evidence="2" type="ORF">VHP8226_04080</name>
</gene>
<dbReference type="Pfam" id="PF25612">
    <property type="entry name" value="DUF7940"/>
    <property type="match status" value="1"/>
</dbReference>
<evidence type="ECO:0000313" key="3">
    <source>
        <dbReference type="Proteomes" id="UP000838160"/>
    </source>
</evidence>
<feature type="transmembrane region" description="Helical" evidence="1">
    <location>
        <begin position="37"/>
        <end position="60"/>
    </location>
</feature>
<keyword evidence="1" id="KW-1133">Transmembrane helix</keyword>
<accession>A0ABM8ZPK6</accession>
<comment type="caution">
    <text evidence="2">The sequence shown here is derived from an EMBL/GenBank/DDBJ whole genome shotgun (WGS) entry which is preliminary data.</text>
</comment>
<keyword evidence="1" id="KW-0812">Transmembrane</keyword>
<dbReference type="Proteomes" id="UP000838160">
    <property type="component" value="Unassembled WGS sequence"/>
</dbReference>
<organism evidence="2 3">
    <name type="scientific">Vibrio hippocampi</name>
    <dbReference type="NCBI Taxonomy" id="654686"/>
    <lineage>
        <taxon>Bacteria</taxon>
        <taxon>Pseudomonadati</taxon>
        <taxon>Pseudomonadota</taxon>
        <taxon>Gammaproteobacteria</taxon>
        <taxon>Vibrionales</taxon>
        <taxon>Vibrionaceae</taxon>
        <taxon>Vibrio</taxon>
    </lineage>
</organism>
<name>A0ABM8ZPK6_9VIBR</name>
<evidence type="ECO:0000256" key="1">
    <source>
        <dbReference type="SAM" id="Phobius"/>
    </source>
</evidence>
<keyword evidence="1" id="KW-0472">Membrane</keyword>
<sequence length="74" mass="7840">MLIGNWKQAYKLWSVQCALAIALVNVLLAALPSLQDYMSVTVYAVVNAALAGGVAVLRVLSQVPVEQLKAKAGE</sequence>
<proteinExistence type="predicted"/>
<dbReference type="EMBL" id="CAKLCM010000004">
    <property type="protein sequence ID" value="CAH0531059.1"/>
    <property type="molecule type" value="Genomic_DNA"/>
</dbReference>